<gene>
    <name evidence="1" type="ORF">Sradi_5962400</name>
</gene>
<protein>
    <submittedName>
        <fullName evidence="1">Uncharacterized protein</fullName>
    </submittedName>
</protein>
<proteinExistence type="predicted"/>
<reference evidence="1" key="1">
    <citation type="submission" date="2020-06" db="EMBL/GenBank/DDBJ databases">
        <authorList>
            <person name="Li T."/>
            <person name="Hu X."/>
            <person name="Zhang T."/>
            <person name="Song X."/>
            <person name="Zhang H."/>
            <person name="Dai N."/>
            <person name="Sheng W."/>
            <person name="Hou X."/>
            <person name="Wei L."/>
        </authorList>
    </citation>
    <scope>NUCLEOTIDE SEQUENCE</scope>
    <source>
        <strain evidence="1">G02</strain>
        <tissue evidence="1">Leaf</tissue>
    </source>
</reference>
<comment type="caution">
    <text evidence="1">The sequence shown here is derived from an EMBL/GenBank/DDBJ whole genome shotgun (WGS) entry which is preliminary data.</text>
</comment>
<organism evidence="1">
    <name type="scientific">Sesamum radiatum</name>
    <name type="common">Black benniseed</name>
    <dbReference type="NCBI Taxonomy" id="300843"/>
    <lineage>
        <taxon>Eukaryota</taxon>
        <taxon>Viridiplantae</taxon>
        <taxon>Streptophyta</taxon>
        <taxon>Embryophyta</taxon>
        <taxon>Tracheophyta</taxon>
        <taxon>Spermatophyta</taxon>
        <taxon>Magnoliopsida</taxon>
        <taxon>eudicotyledons</taxon>
        <taxon>Gunneridae</taxon>
        <taxon>Pentapetalae</taxon>
        <taxon>asterids</taxon>
        <taxon>lamiids</taxon>
        <taxon>Lamiales</taxon>
        <taxon>Pedaliaceae</taxon>
        <taxon>Sesamum</taxon>
    </lineage>
</organism>
<name>A0AAW2KGY4_SESRA</name>
<reference evidence="1" key="2">
    <citation type="journal article" date="2024" name="Plant">
        <title>Genomic evolution and insights into agronomic trait innovations of Sesamum species.</title>
        <authorList>
            <person name="Miao H."/>
            <person name="Wang L."/>
            <person name="Qu L."/>
            <person name="Liu H."/>
            <person name="Sun Y."/>
            <person name="Le M."/>
            <person name="Wang Q."/>
            <person name="Wei S."/>
            <person name="Zheng Y."/>
            <person name="Lin W."/>
            <person name="Duan Y."/>
            <person name="Cao H."/>
            <person name="Xiong S."/>
            <person name="Wang X."/>
            <person name="Wei L."/>
            <person name="Li C."/>
            <person name="Ma Q."/>
            <person name="Ju M."/>
            <person name="Zhao R."/>
            <person name="Li G."/>
            <person name="Mu C."/>
            <person name="Tian Q."/>
            <person name="Mei H."/>
            <person name="Zhang T."/>
            <person name="Gao T."/>
            <person name="Zhang H."/>
        </authorList>
    </citation>
    <scope>NUCLEOTIDE SEQUENCE</scope>
    <source>
        <strain evidence="1">G02</strain>
    </source>
</reference>
<dbReference type="EMBL" id="JACGWJ010000028">
    <property type="protein sequence ID" value="KAL0305451.1"/>
    <property type="molecule type" value="Genomic_DNA"/>
</dbReference>
<sequence length="96" mass="11419">MKMKLRDAEEENVMMQSAMDEMRAEVVTSLERVRSFKERMLVSAESDIPQLMFRKRLWLWRICLSASKCWLQSMIRSSKESVLRLQARSMLVSLLF</sequence>
<dbReference type="AlphaFoldDB" id="A0AAW2KGY4"/>
<evidence type="ECO:0000313" key="1">
    <source>
        <dbReference type="EMBL" id="KAL0305451.1"/>
    </source>
</evidence>
<accession>A0AAW2KGY4</accession>